<dbReference type="EMBL" id="BGPR01057791">
    <property type="protein sequence ID" value="GBO34044.1"/>
    <property type="molecule type" value="Genomic_DNA"/>
</dbReference>
<organism evidence="1 2">
    <name type="scientific">Araneus ventricosus</name>
    <name type="common">Orbweaver spider</name>
    <name type="synonym">Epeira ventricosa</name>
    <dbReference type="NCBI Taxonomy" id="182803"/>
    <lineage>
        <taxon>Eukaryota</taxon>
        <taxon>Metazoa</taxon>
        <taxon>Ecdysozoa</taxon>
        <taxon>Arthropoda</taxon>
        <taxon>Chelicerata</taxon>
        <taxon>Arachnida</taxon>
        <taxon>Araneae</taxon>
        <taxon>Araneomorphae</taxon>
        <taxon>Entelegynae</taxon>
        <taxon>Araneoidea</taxon>
        <taxon>Araneidae</taxon>
        <taxon>Araneus</taxon>
    </lineage>
</organism>
<proteinExistence type="predicted"/>
<protein>
    <submittedName>
        <fullName evidence="1">Uncharacterized protein</fullName>
    </submittedName>
</protein>
<evidence type="ECO:0000313" key="2">
    <source>
        <dbReference type="Proteomes" id="UP000499080"/>
    </source>
</evidence>
<evidence type="ECO:0000313" key="1">
    <source>
        <dbReference type="EMBL" id="GBO34044.1"/>
    </source>
</evidence>
<comment type="caution">
    <text evidence="1">The sequence shown here is derived from an EMBL/GenBank/DDBJ whole genome shotgun (WGS) entry which is preliminary data.</text>
</comment>
<dbReference type="AlphaFoldDB" id="A0A4Y2WBP0"/>
<gene>
    <name evidence="1" type="ORF">AVEN_124951_1</name>
</gene>
<accession>A0A4Y2WBP0</accession>
<keyword evidence="2" id="KW-1185">Reference proteome</keyword>
<sequence>MKINRNGEKTYSHCSHFPVTELTPGYIFDCLAILRVLQGVYFSSMEQIYSDNILQFTKTVRYTHMVYLIDSVDMASSSFCDHQLLSGSKYCTAEECEFNGEIFGLNHLAMLLTNISQKQIDRSMLQQLITCCGQADCRNFTHFPSRKT</sequence>
<name>A0A4Y2WBP0_ARAVE</name>
<reference evidence="1 2" key="1">
    <citation type="journal article" date="2019" name="Sci. Rep.">
        <title>Orb-weaving spider Araneus ventricosus genome elucidates the spidroin gene catalogue.</title>
        <authorList>
            <person name="Kono N."/>
            <person name="Nakamura H."/>
            <person name="Ohtoshi R."/>
            <person name="Moran D.A.P."/>
            <person name="Shinohara A."/>
            <person name="Yoshida Y."/>
            <person name="Fujiwara M."/>
            <person name="Mori M."/>
            <person name="Tomita M."/>
            <person name="Arakawa K."/>
        </authorList>
    </citation>
    <scope>NUCLEOTIDE SEQUENCE [LARGE SCALE GENOMIC DNA]</scope>
</reference>
<dbReference type="Proteomes" id="UP000499080">
    <property type="component" value="Unassembled WGS sequence"/>
</dbReference>